<evidence type="ECO:0000313" key="3">
    <source>
        <dbReference type="Proteomes" id="UP001156882"/>
    </source>
</evidence>
<reference evidence="3" key="1">
    <citation type="journal article" date="2019" name="Int. J. Syst. Evol. Microbiol.">
        <title>The Global Catalogue of Microorganisms (GCM) 10K type strain sequencing project: providing services to taxonomists for standard genome sequencing and annotation.</title>
        <authorList>
            <consortium name="The Broad Institute Genomics Platform"/>
            <consortium name="The Broad Institute Genome Sequencing Center for Infectious Disease"/>
            <person name="Wu L."/>
            <person name="Ma J."/>
        </authorList>
    </citation>
    <scope>NUCLEOTIDE SEQUENCE [LARGE SCALE GENOMIC DNA]</scope>
    <source>
        <strain evidence="3">NBRC 101365</strain>
    </source>
</reference>
<sequence length="146" mass="15218">MSRNRDIEWLLATLLLALGLTIVLLPHAFLAPFFAGYSGQGIPEDPLGTGMACVGMLWTAGLKVNGSWPGGTPWIRLACAILGSGVWGYLFAGIALSGATASLSLYGVIIAFSLLACARCGADAAKSLMTRRKLAGRKEAARHVVG</sequence>
<dbReference type="EMBL" id="BSPC01000007">
    <property type="protein sequence ID" value="GLS17975.1"/>
    <property type="molecule type" value="Genomic_DNA"/>
</dbReference>
<keyword evidence="1" id="KW-0472">Membrane</keyword>
<protein>
    <recommendedName>
        <fullName evidence="4">Transmembrane protein</fullName>
    </recommendedName>
</protein>
<proteinExistence type="predicted"/>
<evidence type="ECO:0000313" key="2">
    <source>
        <dbReference type="EMBL" id="GLS17975.1"/>
    </source>
</evidence>
<accession>A0ABQ6CCW2</accession>
<dbReference type="RefSeq" id="WP_284310805.1">
    <property type="nucleotide sequence ID" value="NZ_BSPC01000007.1"/>
</dbReference>
<keyword evidence="1" id="KW-0812">Transmembrane</keyword>
<organism evidence="2 3">
    <name type="scientific">Labrys miyagiensis</name>
    <dbReference type="NCBI Taxonomy" id="346912"/>
    <lineage>
        <taxon>Bacteria</taxon>
        <taxon>Pseudomonadati</taxon>
        <taxon>Pseudomonadota</taxon>
        <taxon>Alphaproteobacteria</taxon>
        <taxon>Hyphomicrobiales</taxon>
        <taxon>Xanthobacteraceae</taxon>
        <taxon>Labrys</taxon>
    </lineage>
</organism>
<keyword evidence="3" id="KW-1185">Reference proteome</keyword>
<gene>
    <name evidence="2" type="ORF">GCM10007874_09910</name>
</gene>
<evidence type="ECO:0000256" key="1">
    <source>
        <dbReference type="SAM" id="Phobius"/>
    </source>
</evidence>
<evidence type="ECO:0008006" key="4">
    <source>
        <dbReference type="Google" id="ProtNLM"/>
    </source>
</evidence>
<name>A0ABQ6CCW2_9HYPH</name>
<feature type="transmembrane region" description="Helical" evidence="1">
    <location>
        <begin position="103"/>
        <end position="122"/>
    </location>
</feature>
<keyword evidence="1" id="KW-1133">Transmembrane helix</keyword>
<comment type="caution">
    <text evidence="2">The sequence shown here is derived from an EMBL/GenBank/DDBJ whole genome shotgun (WGS) entry which is preliminary data.</text>
</comment>
<feature type="transmembrane region" description="Helical" evidence="1">
    <location>
        <begin position="74"/>
        <end position="97"/>
    </location>
</feature>
<feature type="transmembrane region" description="Helical" evidence="1">
    <location>
        <begin position="46"/>
        <end position="62"/>
    </location>
</feature>
<dbReference type="Proteomes" id="UP001156882">
    <property type="component" value="Unassembled WGS sequence"/>
</dbReference>